<dbReference type="Gene3D" id="3.30.1120.10">
    <property type="match status" value="1"/>
</dbReference>
<evidence type="ECO:0000256" key="2">
    <source>
        <dbReference type="ARBA" id="ARBA00022723"/>
    </source>
</evidence>
<organism evidence="7 8">
    <name type="scientific">Neorhodopirellula lusitana</name>
    <dbReference type="NCBI Taxonomy" id="445327"/>
    <lineage>
        <taxon>Bacteria</taxon>
        <taxon>Pseudomonadati</taxon>
        <taxon>Planctomycetota</taxon>
        <taxon>Planctomycetia</taxon>
        <taxon>Pirellulales</taxon>
        <taxon>Pirellulaceae</taxon>
        <taxon>Neorhodopirellula</taxon>
    </lineage>
</organism>
<dbReference type="InterPro" id="IPR024607">
    <property type="entry name" value="Sulfatase_CS"/>
</dbReference>
<dbReference type="RefSeq" id="WP_283434160.1">
    <property type="nucleotide sequence ID" value="NZ_FXUG01000012.1"/>
</dbReference>
<dbReference type="PROSITE" id="PS00149">
    <property type="entry name" value="SULFATASE_2"/>
    <property type="match status" value="1"/>
</dbReference>
<dbReference type="InterPro" id="IPR050738">
    <property type="entry name" value="Sulfatase"/>
</dbReference>
<dbReference type="InterPro" id="IPR017850">
    <property type="entry name" value="Alkaline_phosphatase_core_sf"/>
</dbReference>
<feature type="signal peptide" evidence="5">
    <location>
        <begin position="1"/>
        <end position="31"/>
    </location>
</feature>
<accession>A0ABY1QGV2</accession>
<dbReference type="SUPFAM" id="SSF53649">
    <property type="entry name" value="Alkaline phosphatase-like"/>
    <property type="match status" value="1"/>
</dbReference>
<dbReference type="PANTHER" id="PTHR42693:SF53">
    <property type="entry name" value="ENDO-4-O-SULFATASE"/>
    <property type="match status" value="1"/>
</dbReference>
<keyword evidence="8" id="KW-1185">Reference proteome</keyword>
<dbReference type="CDD" id="cd16143">
    <property type="entry name" value="ARS_like"/>
    <property type="match status" value="1"/>
</dbReference>
<dbReference type="Proteomes" id="UP001158067">
    <property type="component" value="Unassembled WGS sequence"/>
</dbReference>
<evidence type="ECO:0000256" key="4">
    <source>
        <dbReference type="ARBA" id="ARBA00022837"/>
    </source>
</evidence>
<evidence type="ECO:0000259" key="6">
    <source>
        <dbReference type="Pfam" id="PF00884"/>
    </source>
</evidence>
<sequence length="513" mass="56018">MLNLDATRLVKAMPVILCLIAGFVIDGTTNAADNQPSKPNIVFILADDLGYGDVQCLNPERGKIPTPHMDQLAAQGMTFTDAHSSSSVCTPTRYSILTGRYNWRTKLQKSVLYGFDAPLIAPDRMTTAGFLKQHGYTTAIIGKWHLGLDLPLTDNTPVKGNNPQNIDWDARVGNGPVDRGFDYFYGISASLDMPPYIYIENDHFVGKGTATKAFNRKGPAEPDFEAVEVLPTIGDKTVEFIKQHDGSKPFFAYVPFTSPHTPILPSKEWQGKSELGKYGDFVMQTDAVVGQIVEAIDQAGIADNTIVIVTSDNGCSKSAGIKNMQPKGHFPSAQFRGSKADLWDGGHRIPFFVRWPGHITPGSQCEQTICQLDLMATCADLLGTTIPDGAGEDSVSFLPALQDKPIQSSRAGLIHHSIGGYFAYRQGKWKLLLCRGSGGWSSPNENRVSPNAPEAQLYDMEADPGEKNNLYLTQPEVANRLLALLESDITNGRSTEGVAAKNDVDIKVWKNRK</sequence>
<evidence type="ECO:0000256" key="1">
    <source>
        <dbReference type="ARBA" id="ARBA00008779"/>
    </source>
</evidence>
<evidence type="ECO:0000256" key="5">
    <source>
        <dbReference type="SAM" id="SignalP"/>
    </source>
</evidence>
<feature type="chain" id="PRO_5046445921" evidence="5">
    <location>
        <begin position="32"/>
        <end position="513"/>
    </location>
</feature>
<keyword evidence="5" id="KW-0732">Signal</keyword>
<dbReference type="PANTHER" id="PTHR42693">
    <property type="entry name" value="ARYLSULFATASE FAMILY MEMBER"/>
    <property type="match status" value="1"/>
</dbReference>
<keyword evidence="4" id="KW-0106">Calcium</keyword>
<feature type="domain" description="Sulfatase N-terminal" evidence="6">
    <location>
        <begin position="39"/>
        <end position="383"/>
    </location>
</feature>
<evidence type="ECO:0000313" key="7">
    <source>
        <dbReference type="EMBL" id="SMP69367.1"/>
    </source>
</evidence>
<dbReference type="EMBL" id="FXUG01000012">
    <property type="protein sequence ID" value="SMP69367.1"/>
    <property type="molecule type" value="Genomic_DNA"/>
</dbReference>
<name>A0ABY1QGV2_9BACT</name>
<proteinExistence type="inferred from homology"/>
<dbReference type="InterPro" id="IPR000917">
    <property type="entry name" value="Sulfatase_N"/>
</dbReference>
<comment type="caution">
    <text evidence="7">The sequence shown here is derived from an EMBL/GenBank/DDBJ whole genome shotgun (WGS) entry which is preliminary data.</text>
</comment>
<reference evidence="7 8" key="1">
    <citation type="submission" date="2017-05" db="EMBL/GenBank/DDBJ databases">
        <authorList>
            <person name="Varghese N."/>
            <person name="Submissions S."/>
        </authorList>
    </citation>
    <scope>NUCLEOTIDE SEQUENCE [LARGE SCALE GENOMIC DNA]</scope>
    <source>
        <strain evidence="7 8">DSM 25457</strain>
    </source>
</reference>
<comment type="similarity">
    <text evidence="1">Belongs to the sulfatase family.</text>
</comment>
<keyword evidence="2" id="KW-0479">Metal-binding</keyword>
<evidence type="ECO:0000256" key="3">
    <source>
        <dbReference type="ARBA" id="ARBA00022801"/>
    </source>
</evidence>
<evidence type="ECO:0000313" key="8">
    <source>
        <dbReference type="Proteomes" id="UP001158067"/>
    </source>
</evidence>
<dbReference type="Gene3D" id="3.40.720.10">
    <property type="entry name" value="Alkaline Phosphatase, subunit A"/>
    <property type="match status" value="1"/>
</dbReference>
<keyword evidence="3" id="KW-0378">Hydrolase</keyword>
<dbReference type="PROSITE" id="PS00523">
    <property type="entry name" value="SULFATASE_1"/>
    <property type="match status" value="1"/>
</dbReference>
<gene>
    <name evidence="7" type="ORF">SAMN06265222_11216</name>
</gene>
<dbReference type="Pfam" id="PF00884">
    <property type="entry name" value="Sulfatase"/>
    <property type="match status" value="1"/>
</dbReference>
<protein>
    <submittedName>
        <fullName evidence="7">Arylsulfatase A</fullName>
    </submittedName>
</protein>